<sequence length="249" mass="28108">MSIVRLEPDARDALDELASYYQPQPTIRKGMEILRRVEGSVDAHKVMTIPVDSHCVLIGQRTIVALAGRFDAARFNELQAKWERQNAEQSAIFLVGVRWIWNTPLDPTRFEALVDAILSEESGLEWVRAAGPSFERDQGRDLIAEWVTPPGLPGGDVHYETAVRRRKVIVQVKSRKKTVGKSDVQDVRDTIERHNADGFCLSLIQDGRTTYSTIARDWHRKAFGSTCGDLVIWRSVFGLARTLRRGSPI</sequence>
<keyword evidence="2" id="KW-0255">Endonuclease</keyword>
<accession>A0ABX1DPY0</accession>
<evidence type="ECO:0000313" key="2">
    <source>
        <dbReference type="EMBL" id="NKC04984.1"/>
    </source>
</evidence>
<dbReference type="Gene3D" id="3.40.1350.10">
    <property type="match status" value="1"/>
</dbReference>
<dbReference type="Proteomes" id="UP000704467">
    <property type="component" value="Unassembled WGS sequence"/>
</dbReference>
<organism evidence="2 3">
    <name type="scientific">Brucella haematophila</name>
    <dbReference type="NCBI Taxonomy" id="419474"/>
    <lineage>
        <taxon>Bacteria</taxon>
        <taxon>Pseudomonadati</taxon>
        <taxon>Pseudomonadota</taxon>
        <taxon>Alphaproteobacteria</taxon>
        <taxon>Hyphomicrobiales</taxon>
        <taxon>Brucellaceae</taxon>
        <taxon>Brucella/Ochrobactrum group</taxon>
        <taxon>Brucella</taxon>
    </lineage>
</organism>
<keyword evidence="2" id="KW-0540">Nuclease</keyword>
<name>A0ABX1DPY0_9HYPH</name>
<dbReference type="Pfam" id="PF04471">
    <property type="entry name" value="Mrr_cat"/>
    <property type="match status" value="1"/>
</dbReference>
<reference evidence="2 3" key="1">
    <citation type="submission" date="2020-03" db="EMBL/GenBank/DDBJ databases">
        <title>Whole genome sequencing of clinical and environmental type strains of Ochrobactrum.</title>
        <authorList>
            <person name="Dharne M."/>
        </authorList>
    </citation>
    <scope>NUCLEOTIDE SEQUENCE [LARGE SCALE GENOMIC DNA]</scope>
    <source>
        <strain evidence="2 3">CIP 109452</strain>
    </source>
</reference>
<dbReference type="InterPro" id="IPR011856">
    <property type="entry name" value="tRNA_endonuc-like_dom_sf"/>
</dbReference>
<evidence type="ECO:0000259" key="1">
    <source>
        <dbReference type="Pfam" id="PF04471"/>
    </source>
</evidence>
<keyword evidence="3" id="KW-1185">Reference proteome</keyword>
<keyword evidence="2" id="KW-0378">Hydrolase</keyword>
<proteinExistence type="predicted"/>
<evidence type="ECO:0000313" key="3">
    <source>
        <dbReference type="Proteomes" id="UP000704467"/>
    </source>
</evidence>
<dbReference type="InterPro" id="IPR007560">
    <property type="entry name" value="Restrct_endonuc_IV_Mrr"/>
</dbReference>
<gene>
    <name evidence="2" type="ORF">HED55_22830</name>
</gene>
<comment type="caution">
    <text evidence="2">The sequence shown here is derived from an EMBL/GenBank/DDBJ whole genome shotgun (WGS) entry which is preliminary data.</text>
</comment>
<feature type="domain" description="Restriction endonuclease type IV Mrr" evidence="1">
    <location>
        <begin position="105"/>
        <end position="201"/>
    </location>
</feature>
<protein>
    <submittedName>
        <fullName evidence="2">Restriction endonuclease</fullName>
    </submittedName>
</protein>
<dbReference type="GO" id="GO:0004519">
    <property type="term" value="F:endonuclease activity"/>
    <property type="evidence" value="ECO:0007669"/>
    <property type="project" value="UniProtKB-KW"/>
</dbReference>
<dbReference type="EMBL" id="JAAVLN010000003">
    <property type="protein sequence ID" value="NKC04984.1"/>
    <property type="molecule type" value="Genomic_DNA"/>
</dbReference>